<feature type="coiled-coil region" evidence="10">
    <location>
        <begin position="75"/>
        <end position="123"/>
    </location>
</feature>
<evidence type="ECO:0000256" key="9">
    <source>
        <dbReference type="RuleBase" id="RU000682"/>
    </source>
</evidence>
<dbReference type="InterPro" id="IPR017970">
    <property type="entry name" value="Homeobox_CS"/>
</dbReference>
<dbReference type="Gene3D" id="1.10.10.60">
    <property type="entry name" value="Homeodomain-like"/>
    <property type="match status" value="1"/>
</dbReference>
<keyword evidence="4 8" id="KW-0371">Homeobox</keyword>
<dbReference type="GO" id="GO:0005634">
    <property type="term" value="C:nucleus"/>
    <property type="evidence" value="ECO:0007669"/>
    <property type="project" value="UniProtKB-SubCell"/>
</dbReference>
<evidence type="ECO:0000256" key="7">
    <source>
        <dbReference type="ARBA" id="ARBA00025748"/>
    </source>
</evidence>
<dbReference type="PROSITE" id="PS50071">
    <property type="entry name" value="HOMEOBOX_2"/>
    <property type="match status" value="1"/>
</dbReference>
<dbReference type="SUPFAM" id="SSF46689">
    <property type="entry name" value="Homeodomain-like"/>
    <property type="match status" value="1"/>
</dbReference>
<dbReference type="InterPro" id="IPR045224">
    <property type="entry name" value="HDZip_class_I_plant"/>
</dbReference>
<protein>
    <submittedName>
        <fullName evidence="12">CRHB11</fullName>
    </submittedName>
</protein>
<evidence type="ECO:0000259" key="11">
    <source>
        <dbReference type="PROSITE" id="PS50071"/>
    </source>
</evidence>
<keyword evidence="2" id="KW-0805">Transcription regulation</keyword>
<dbReference type="PANTHER" id="PTHR24326">
    <property type="entry name" value="HOMEOBOX-LEUCINE ZIPPER PROTEIN"/>
    <property type="match status" value="1"/>
</dbReference>
<keyword evidence="10" id="KW-0175">Coiled coil</keyword>
<dbReference type="CDD" id="cd00086">
    <property type="entry name" value="homeodomain"/>
    <property type="match status" value="1"/>
</dbReference>
<keyword evidence="5" id="KW-0804">Transcription</keyword>
<reference evidence="12" key="1">
    <citation type="journal article" date="1999" name="Mol. Biol. Evol.">
        <title>Characterization of homeodomain-leucine zipper genes in the fern Ceratopteris richardii and the evolution of the homeodomain-leucine zipper gene family in vascular plants.</title>
        <authorList>
            <person name="Aso K."/>
            <person name="Kato M."/>
            <person name="Banks J.A."/>
            <person name="Hasebe M."/>
        </authorList>
    </citation>
    <scope>NUCLEOTIDE SEQUENCE</scope>
</reference>
<dbReference type="GO" id="GO:0045893">
    <property type="term" value="P:positive regulation of DNA-templated transcription"/>
    <property type="evidence" value="ECO:0007669"/>
    <property type="project" value="TreeGrafter"/>
</dbReference>
<dbReference type="SMART" id="SM00389">
    <property type="entry name" value="HOX"/>
    <property type="match status" value="1"/>
</dbReference>
<dbReference type="AlphaFoldDB" id="Q9ZWN1"/>
<keyword evidence="3 8" id="KW-0238">DNA-binding</keyword>
<feature type="DNA-binding region" description="Homeobox" evidence="8">
    <location>
        <begin position="29"/>
        <end position="84"/>
    </location>
</feature>
<proteinExistence type="evidence at transcript level"/>
<evidence type="ECO:0000256" key="5">
    <source>
        <dbReference type="ARBA" id="ARBA00023163"/>
    </source>
</evidence>
<evidence type="ECO:0000256" key="2">
    <source>
        <dbReference type="ARBA" id="ARBA00023015"/>
    </source>
</evidence>
<dbReference type="EMBL" id="AB013801">
    <property type="protein sequence ID" value="BAA34245.1"/>
    <property type="molecule type" value="mRNA"/>
</dbReference>
<dbReference type="PROSITE" id="PS00027">
    <property type="entry name" value="HOMEOBOX_1"/>
    <property type="match status" value="1"/>
</dbReference>
<sequence>NQGHRKHPSKDVTKDIGDGDELMCGVEKKRRLTAEQVNFLETSFSMDLKLEPERKAHLAKQLGIQPRQVAIWFQNRRARWKNQQIEQDYESLKASYEAVVEEKERLLKEHDLALEANKRLQAEVCFKHAMSLLWSGYEESHVNIYSMTDSITNAYFHCLTRRHSSLILLHFSSQHTLIGFGGICDAWSPTFRYI</sequence>
<comment type="subcellular location">
    <subcellularLocation>
        <location evidence="1 8 9">Nucleus</location>
    </subcellularLocation>
</comment>
<dbReference type="InterPro" id="IPR001356">
    <property type="entry name" value="HD"/>
</dbReference>
<dbReference type="GO" id="GO:0000976">
    <property type="term" value="F:transcription cis-regulatory region binding"/>
    <property type="evidence" value="ECO:0007669"/>
    <property type="project" value="UniProtKB-ARBA"/>
</dbReference>
<feature type="non-terminal residue" evidence="12">
    <location>
        <position position="1"/>
    </location>
</feature>
<evidence type="ECO:0000256" key="4">
    <source>
        <dbReference type="ARBA" id="ARBA00023155"/>
    </source>
</evidence>
<dbReference type="PRINTS" id="PR00031">
    <property type="entry name" value="HTHREPRESSR"/>
</dbReference>
<keyword evidence="6 8" id="KW-0539">Nucleus</keyword>
<evidence type="ECO:0000256" key="1">
    <source>
        <dbReference type="ARBA" id="ARBA00004123"/>
    </source>
</evidence>
<dbReference type="InterPro" id="IPR009057">
    <property type="entry name" value="Homeodomain-like_sf"/>
</dbReference>
<gene>
    <name evidence="12" type="primary">Crhb11</name>
</gene>
<evidence type="ECO:0000256" key="8">
    <source>
        <dbReference type="PROSITE-ProRule" id="PRU00108"/>
    </source>
</evidence>
<evidence type="ECO:0000256" key="6">
    <source>
        <dbReference type="ARBA" id="ARBA00023242"/>
    </source>
</evidence>
<name>Q9ZWN1_CERRI</name>
<evidence type="ECO:0000256" key="3">
    <source>
        <dbReference type="ARBA" id="ARBA00023125"/>
    </source>
</evidence>
<dbReference type="InterPro" id="IPR000047">
    <property type="entry name" value="HTH_motif"/>
</dbReference>
<dbReference type="Pfam" id="PF00046">
    <property type="entry name" value="Homeodomain"/>
    <property type="match status" value="1"/>
</dbReference>
<organism evidence="12">
    <name type="scientific">Ceratopteris richardii</name>
    <name type="common">Triangle waterfern</name>
    <dbReference type="NCBI Taxonomy" id="49495"/>
    <lineage>
        <taxon>Eukaryota</taxon>
        <taxon>Viridiplantae</taxon>
        <taxon>Streptophyta</taxon>
        <taxon>Embryophyta</taxon>
        <taxon>Tracheophyta</taxon>
        <taxon>Polypodiopsida</taxon>
        <taxon>Polypodiidae</taxon>
        <taxon>Polypodiales</taxon>
        <taxon>Pteridineae</taxon>
        <taxon>Pteridaceae</taxon>
        <taxon>Parkerioideae</taxon>
        <taxon>Ceratopteris</taxon>
    </lineage>
</organism>
<accession>Q9ZWN1</accession>
<feature type="domain" description="Homeobox" evidence="11">
    <location>
        <begin position="27"/>
        <end position="83"/>
    </location>
</feature>
<dbReference type="FunFam" id="1.10.10.60:FF:000144">
    <property type="entry name" value="homeobox-leucine zipper protein ATHB-6-like"/>
    <property type="match status" value="1"/>
</dbReference>
<evidence type="ECO:0000313" key="12">
    <source>
        <dbReference type="EMBL" id="BAA34245.1"/>
    </source>
</evidence>
<dbReference type="GO" id="GO:0000981">
    <property type="term" value="F:DNA-binding transcription factor activity, RNA polymerase II-specific"/>
    <property type="evidence" value="ECO:0007669"/>
    <property type="project" value="InterPro"/>
</dbReference>
<evidence type="ECO:0000256" key="10">
    <source>
        <dbReference type="SAM" id="Coils"/>
    </source>
</evidence>
<comment type="similarity">
    <text evidence="7">Belongs to the HD-ZIP homeobox family. Class I subfamily.</text>
</comment>
<dbReference type="PANTHER" id="PTHR24326:SF606">
    <property type="entry name" value="HOMEOBOX-LEUCINE ZIPPER PROTEIN ATHB-54"/>
    <property type="match status" value="1"/>
</dbReference>